<evidence type="ECO:0000256" key="11">
    <source>
        <dbReference type="ARBA" id="ARBA00047475"/>
    </source>
</evidence>
<evidence type="ECO:0000256" key="1">
    <source>
        <dbReference type="ARBA" id="ARBA00004167"/>
    </source>
</evidence>
<evidence type="ECO:0000256" key="7">
    <source>
        <dbReference type="ARBA" id="ARBA00022729"/>
    </source>
</evidence>
<dbReference type="InterPro" id="IPR050271">
    <property type="entry name" value="UDP-glycosyltransferase"/>
</dbReference>
<sequence>MRLSLTLLFSLLPSILSLRILVISPTVARSHVMFMGALADSLAEKGHTVHTIIIEVEKTDTNGTSKSSKVVFIPSTRPRSELHDLLKEDPFDESLEMLNIGVLLAIRNSLRLYAEDTVTQYDRYLKPLESPDGYDVGISENLGSLPLFLYRRLSVRRYVLASAVGLSSIMAEAMGVPMPPSYVPNPLSSRVSTTEMSIIDRARYLIDYIFAPPFYRFICKAQLDYLRQFDPDLLDAIDSKAGSQFVAVNFPLLLDHLRPYTRHVVHVGGITLSNEKPQPIDKELASVIDQSAKGIVVISFGSLAETENLSDMHLKMFLDAFSRFPEYTFVWKFHVEREKHVQLFANYKNVHAVRWLPQHALLKHPKTLAFVSHCGANSVVEAANLGVPLIALPLFADQHYNGAAMLKKGSTVLLRKATLSETAIVEALQKVLHDERYRLAARHLSFALTMYPEDPRHRFVTMVEFVAEYGDTLDRPLRLSPFIFFNIDVILLFLLLPIIVIYAIRKCCRLRMRLESLLIFIVQFLLEFDVIDAITCNRASGNITLPSNECTGSVCLIRHDSNTPVNTTMQFDCGIGTYYDHYPDGCYGNKSDTFLCACRTDKCNTVTFYISSTVNANKPEITCNGTDTATTSTSGVCKGKFCLSHLAVSPAPSPQYWCLVEPPSLLSFAPFLGLCYHFEFGRNGTPAKMTSSICICDTDYCTQGINTLPSSPETVTVGNVTTVGVECYTDENRTSTCRGDVCFLYRNTLNGIMERGCLISQRNAEARRLLYPSYTRDVFIDYYICNTPQCNRNIATANASIASMPVTTANPIDMTRTTPDEWWTTPIGWTGKPSDNWTWWNSTWNDTDDDWNTTNRSTPTPGKGNNFSQQYSLLLSFLLLLFTTLLIS</sequence>
<dbReference type="Pfam" id="PF24602">
    <property type="entry name" value="DUF7622"/>
    <property type="match status" value="1"/>
</dbReference>
<reference evidence="14" key="1">
    <citation type="journal article" date="2008" name="Nat. Genet.">
        <title>The Pristionchus pacificus genome provides a unique perspective on nematode lifestyle and parasitism.</title>
        <authorList>
            <person name="Dieterich C."/>
            <person name="Clifton S.W."/>
            <person name="Schuster L.N."/>
            <person name="Chinwalla A."/>
            <person name="Delehaunty K."/>
            <person name="Dinkelacker I."/>
            <person name="Fulton L."/>
            <person name="Fulton R."/>
            <person name="Godfrey J."/>
            <person name="Minx P."/>
            <person name="Mitreva M."/>
            <person name="Roeseler W."/>
            <person name="Tian H."/>
            <person name="Witte H."/>
            <person name="Yang S.P."/>
            <person name="Wilson R.K."/>
            <person name="Sommer R.J."/>
        </authorList>
    </citation>
    <scope>NUCLEOTIDE SEQUENCE [LARGE SCALE GENOMIC DNA]</scope>
    <source>
        <strain evidence="14">PS312</strain>
    </source>
</reference>
<dbReference type="PROSITE" id="PS00375">
    <property type="entry name" value="UDPGT"/>
    <property type="match status" value="1"/>
</dbReference>
<gene>
    <name evidence="13" type="primary">WBGene00113423</name>
</gene>
<keyword evidence="9" id="KW-0472">Membrane</keyword>
<evidence type="ECO:0000256" key="8">
    <source>
        <dbReference type="ARBA" id="ARBA00022989"/>
    </source>
</evidence>
<proteinExistence type="inferred from homology"/>
<dbReference type="GO" id="GO:0015020">
    <property type="term" value="F:glucuronosyltransferase activity"/>
    <property type="evidence" value="ECO:0007669"/>
    <property type="project" value="UniProtKB-EC"/>
</dbReference>
<organism evidence="13 14">
    <name type="scientific">Pristionchus pacificus</name>
    <name type="common">Parasitic nematode worm</name>
    <dbReference type="NCBI Taxonomy" id="54126"/>
    <lineage>
        <taxon>Eukaryota</taxon>
        <taxon>Metazoa</taxon>
        <taxon>Ecdysozoa</taxon>
        <taxon>Nematoda</taxon>
        <taxon>Chromadorea</taxon>
        <taxon>Rhabditida</taxon>
        <taxon>Rhabditina</taxon>
        <taxon>Diplogasteromorpha</taxon>
        <taxon>Diplogasteroidea</taxon>
        <taxon>Neodiplogasteridae</taxon>
        <taxon>Pristionchus</taxon>
    </lineage>
</organism>
<feature type="domain" description="DUF7622" evidence="12">
    <location>
        <begin position="725"/>
        <end position="794"/>
    </location>
</feature>
<dbReference type="Pfam" id="PF00201">
    <property type="entry name" value="UDPGT"/>
    <property type="match status" value="1"/>
</dbReference>
<dbReference type="InterPro" id="IPR056039">
    <property type="entry name" value="DUF7622"/>
</dbReference>
<dbReference type="PANTHER" id="PTHR48043">
    <property type="entry name" value="EG:EG0003.4 PROTEIN-RELATED"/>
    <property type="match status" value="1"/>
</dbReference>
<keyword evidence="5" id="KW-0808">Transferase</keyword>
<keyword evidence="8" id="KW-1133">Transmembrane helix</keyword>
<dbReference type="Gene3D" id="3.40.50.2000">
    <property type="entry name" value="Glycogen Phosphorylase B"/>
    <property type="match status" value="1"/>
</dbReference>
<evidence type="ECO:0000256" key="2">
    <source>
        <dbReference type="ARBA" id="ARBA00009995"/>
    </source>
</evidence>
<evidence type="ECO:0000256" key="3">
    <source>
        <dbReference type="ARBA" id="ARBA00012544"/>
    </source>
</evidence>
<reference evidence="13" key="2">
    <citation type="submission" date="2022-06" db="UniProtKB">
        <authorList>
            <consortium name="EnsemblMetazoa"/>
        </authorList>
    </citation>
    <scope>IDENTIFICATION</scope>
    <source>
        <strain evidence="13">PS312</strain>
    </source>
</reference>
<accession>A0A2A6CYN9</accession>
<dbReference type="FunFam" id="3.40.50.2000:FF:000118">
    <property type="entry name" value="UDP-glucuronosyltransferase"/>
    <property type="match status" value="1"/>
</dbReference>
<dbReference type="OrthoDB" id="5835829at2759"/>
<dbReference type="InterPro" id="IPR035595">
    <property type="entry name" value="UDP_glycos_trans_CS"/>
</dbReference>
<dbReference type="AlphaFoldDB" id="A0A2A6CYN9"/>
<evidence type="ECO:0000313" key="13">
    <source>
        <dbReference type="EnsemblMetazoa" id="PPA23869.1"/>
    </source>
</evidence>
<evidence type="ECO:0000256" key="6">
    <source>
        <dbReference type="ARBA" id="ARBA00022692"/>
    </source>
</evidence>
<dbReference type="PANTHER" id="PTHR48043:SF145">
    <property type="entry name" value="FI06409P-RELATED"/>
    <property type="match status" value="1"/>
</dbReference>
<evidence type="ECO:0000256" key="5">
    <source>
        <dbReference type="ARBA" id="ARBA00022679"/>
    </source>
</evidence>
<evidence type="ECO:0000256" key="9">
    <source>
        <dbReference type="ARBA" id="ARBA00023136"/>
    </source>
</evidence>
<protein>
    <recommendedName>
        <fullName evidence="3">glucuronosyltransferase</fullName>
        <ecNumber evidence="3">2.4.1.17</ecNumber>
    </recommendedName>
</protein>
<comment type="similarity">
    <text evidence="2">Belongs to the UDP-glycosyltransferase family.</text>
</comment>
<keyword evidence="7" id="KW-0732">Signal</keyword>
<dbReference type="EC" id="2.4.1.17" evidence="3"/>
<comment type="catalytic activity">
    <reaction evidence="11">
        <text>glucuronate acceptor + UDP-alpha-D-glucuronate = acceptor beta-D-glucuronoside + UDP + H(+)</text>
        <dbReference type="Rhea" id="RHEA:21032"/>
        <dbReference type="ChEBI" id="CHEBI:15378"/>
        <dbReference type="ChEBI" id="CHEBI:58052"/>
        <dbReference type="ChEBI" id="CHEBI:58223"/>
        <dbReference type="ChEBI" id="CHEBI:132367"/>
        <dbReference type="ChEBI" id="CHEBI:132368"/>
        <dbReference type="EC" id="2.4.1.17"/>
    </reaction>
</comment>
<evidence type="ECO:0000256" key="10">
    <source>
        <dbReference type="ARBA" id="ARBA00023180"/>
    </source>
</evidence>
<name>A0A2A6CYN9_PRIPA</name>
<evidence type="ECO:0000313" key="14">
    <source>
        <dbReference type="Proteomes" id="UP000005239"/>
    </source>
</evidence>
<dbReference type="EnsemblMetazoa" id="PPA23869.1">
    <property type="protein sequence ID" value="PPA23869.1"/>
    <property type="gene ID" value="WBGene00113423"/>
</dbReference>
<evidence type="ECO:0000259" key="12">
    <source>
        <dbReference type="Pfam" id="PF24602"/>
    </source>
</evidence>
<comment type="subcellular location">
    <subcellularLocation>
        <location evidence="1">Membrane</location>
        <topology evidence="1">Single-pass membrane protein</topology>
    </subcellularLocation>
</comment>
<dbReference type="InterPro" id="IPR002213">
    <property type="entry name" value="UDP_glucos_trans"/>
</dbReference>
<keyword evidence="10" id="KW-0325">Glycoprotein</keyword>
<accession>A0A8R1UGF8</accession>
<keyword evidence="6" id="KW-0812">Transmembrane</keyword>
<dbReference type="GO" id="GO:0008194">
    <property type="term" value="F:UDP-glycosyltransferase activity"/>
    <property type="evidence" value="ECO:0000318"/>
    <property type="project" value="GO_Central"/>
</dbReference>
<dbReference type="GO" id="GO:0016020">
    <property type="term" value="C:membrane"/>
    <property type="evidence" value="ECO:0007669"/>
    <property type="project" value="UniProtKB-SubCell"/>
</dbReference>
<dbReference type="SUPFAM" id="SSF53756">
    <property type="entry name" value="UDP-Glycosyltransferase/glycogen phosphorylase"/>
    <property type="match status" value="1"/>
</dbReference>
<keyword evidence="14" id="KW-1185">Reference proteome</keyword>
<dbReference type="CDD" id="cd03784">
    <property type="entry name" value="GT1_Gtf-like"/>
    <property type="match status" value="1"/>
</dbReference>
<keyword evidence="4" id="KW-0328">Glycosyltransferase</keyword>
<dbReference type="Proteomes" id="UP000005239">
    <property type="component" value="Unassembled WGS sequence"/>
</dbReference>
<evidence type="ECO:0000256" key="4">
    <source>
        <dbReference type="ARBA" id="ARBA00022676"/>
    </source>
</evidence>